<dbReference type="Pfam" id="PF23726">
    <property type="entry name" value="Beta-prop_RSE1_2nd"/>
    <property type="match status" value="1"/>
</dbReference>
<dbReference type="InterPro" id="IPR058543">
    <property type="entry name" value="Beta-prop_RSE1/DDB1/CPSF1_2nd"/>
</dbReference>
<evidence type="ECO:0000259" key="5">
    <source>
        <dbReference type="Pfam" id="PF10433"/>
    </source>
</evidence>
<accession>A0AAV8UV11</accession>
<evidence type="ECO:0000259" key="4">
    <source>
        <dbReference type="Pfam" id="PF03178"/>
    </source>
</evidence>
<evidence type="ECO:0000313" key="7">
    <source>
        <dbReference type="EMBL" id="KAJ8906410.1"/>
    </source>
</evidence>
<organism evidence="7 8">
    <name type="scientific">Rhodosorus marinus</name>
    <dbReference type="NCBI Taxonomy" id="101924"/>
    <lineage>
        <taxon>Eukaryota</taxon>
        <taxon>Rhodophyta</taxon>
        <taxon>Stylonematophyceae</taxon>
        <taxon>Stylonematales</taxon>
        <taxon>Stylonemataceae</taxon>
        <taxon>Rhodosorus</taxon>
    </lineage>
</organism>
<evidence type="ECO:0008006" key="9">
    <source>
        <dbReference type="Google" id="ProtNLM"/>
    </source>
</evidence>
<gene>
    <name evidence="7" type="ORF">NDN08_002903</name>
</gene>
<feature type="compositionally biased region" description="Basic and acidic residues" evidence="3">
    <location>
        <begin position="597"/>
        <end position="620"/>
    </location>
</feature>
<dbReference type="GO" id="GO:0003676">
    <property type="term" value="F:nucleic acid binding"/>
    <property type="evidence" value="ECO:0007669"/>
    <property type="project" value="InterPro"/>
</dbReference>
<feature type="region of interest" description="Disordered" evidence="3">
    <location>
        <begin position="597"/>
        <end position="625"/>
    </location>
</feature>
<dbReference type="EMBL" id="JAMWBK010000003">
    <property type="protein sequence ID" value="KAJ8906410.1"/>
    <property type="molecule type" value="Genomic_DNA"/>
</dbReference>
<dbReference type="PANTHER" id="PTHR10644">
    <property type="entry name" value="DNA REPAIR/RNA PROCESSING CPSF FAMILY"/>
    <property type="match status" value="1"/>
</dbReference>
<evidence type="ECO:0000259" key="6">
    <source>
        <dbReference type="Pfam" id="PF23726"/>
    </source>
</evidence>
<dbReference type="Gene3D" id="2.130.10.10">
    <property type="entry name" value="YVTN repeat-like/Quinoprotein amine dehydrogenase"/>
    <property type="match status" value="3"/>
</dbReference>
<keyword evidence="8" id="KW-1185">Reference proteome</keyword>
<dbReference type="InterPro" id="IPR015943">
    <property type="entry name" value="WD40/YVTN_repeat-like_dom_sf"/>
</dbReference>
<dbReference type="GO" id="GO:0005634">
    <property type="term" value="C:nucleus"/>
    <property type="evidence" value="ECO:0007669"/>
    <property type="project" value="UniProtKB-SubCell"/>
</dbReference>
<evidence type="ECO:0000256" key="1">
    <source>
        <dbReference type="ARBA" id="ARBA00004123"/>
    </source>
</evidence>
<dbReference type="InterPro" id="IPR004871">
    <property type="entry name" value="RSE1/DDB1/CPSF1_C"/>
</dbReference>
<comment type="subcellular location">
    <subcellularLocation>
        <location evidence="1">Nucleus</location>
    </subcellularLocation>
</comment>
<protein>
    <recommendedName>
        <fullName evidence="9">DNA damage-binding protein 1</fullName>
    </recommendedName>
</protein>
<evidence type="ECO:0000256" key="2">
    <source>
        <dbReference type="ARBA" id="ARBA00023242"/>
    </source>
</evidence>
<comment type="caution">
    <text evidence="7">The sequence shown here is derived from an EMBL/GenBank/DDBJ whole genome shotgun (WGS) entry which is preliminary data.</text>
</comment>
<feature type="domain" description="RSE1/DDB1/CPSF1 C-terminal" evidence="4">
    <location>
        <begin position="1209"/>
        <end position="1566"/>
    </location>
</feature>
<evidence type="ECO:0000313" key="8">
    <source>
        <dbReference type="Proteomes" id="UP001157974"/>
    </source>
</evidence>
<feature type="domain" description="RSE1/DDB1/CPSF1 second beta-propeller" evidence="6">
    <location>
        <begin position="658"/>
        <end position="1100"/>
    </location>
</feature>
<feature type="domain" description="RSE1/DDB1/CPSF1 first beta-propeller" evidence="5">
    <location>
        <begin position="16"/>
        <end position="419"/>
    </location>
</feature>
<name>A0AAV8UV11_9RHOD</name>
<keyword evidence="2" id="KW-0539">Nucleus</keyword>
<reference evidence="7 8" key="1">
    <citation type="journal article" date="2023" name="Nat. Commun.">
        <title>Origin of minicircular mitochondrial genomes in red algae.</title>
        <authorList>
            <person name="Lee Y."/>
            <person name="Cho C.H."/>
            <person name="Lee Y.M."/>
            <person name="Park S.I."/>
            <person name="Yang J.H."/>
            <person name="West J.A."/>
            <person name="Bhattacharya D."/>
            <person name="Yoon H.S."/>
        </authorList>
    </citation>
    <scope>NUCLEOTIDE SEQUENCE [LARGE SCALE GENOMIC DNA]</scope>
    <source>
        <strain evidence="7 8">CCMP1338</strain>
        <tissue evidence="7">Whole cell</tissue>
    </source>
</reference>
<feature type="region of interest" description="Disordered" evidence="3">
    <location>
        <begin position="1169"/>
        <end position="1199"/>
    </location>
</feature>
<dbReference type="InterPro" id="IPR050358">
    <property type="entry name" value="RSE1/DDB1/CFT1"/>
</dbReference>
<dbReference type="Pfam" id="PF03178">
    <property type="entry name" value="CPSF_A"/>
    <property type="match status" value="1"/>
</dbReference>
<dbReference type="Pfam" id="PF10433">
    <property type="entry name" value="Beta-prop_RSE1_1st"/>
    <property type="match status" value="1"/>
</dbReference>
<sequence length="1602" mass="177972">MYAVVRPLIPSMGCTEATVGEFVTKGRQSLLLVKRTGLELYNMEKEEEGSARLVMVSEVQMNGIIVSCAVLRLTGFRQDALVVGFEGLKAAILIWDQLEYCWRTEKILAFSDMMREDNVGDADVVTTTLQVQPGLMRGRVVSEDDALVRSDPLGRCFLAFAKQSSKLFVVPFSTSRVDNAYSDPKAMLKTEQTFWIDLEEYGIRNVKDIVFCEGTFEPTIVVIYEPIQTWSGRVAIHANTVFAASFTIDTFKRSSKKIWTVSSLPYDAFLCLAVPEAGGGGVVLVCASSILQIRNGVVASGLYTNSCGESLIKLMEDAEALSAGPISKAGCIADLETAKACFLGDSGPECSVVLSLKGGELYLLTLPLPGSRGVMQMIRGSSSVPAAQVVAFRDNFFVLASRLSISVLVQYESKRETLQNGESHPVVAGEDEDMQEVFHENETEEPLQTVKSWSLKKRDALPMMGPAADMCVGRNERAEPEEEEPVPEGEQKAPKFFEELEVVTGGGMGSSGGVTILERSLRAEYVTKRNAIQLQGYRSAWTLGDPFARKVARKARERRNTSSRIRNERIRKTNEQLLISKESWRIAQKAEREKLLRDQMQQRKVEREDKEMSEEDKRKEEEEDENVLVDAMENMKRDIDRAAGEQFALQVEEPLEETPIDEDELNSYLLLSANDSTVVLETGLEITELVEVDFRVDCPTLTVGNVLGGRAIVQVHKEGARLLKGRRLILDHALPYDSGIVAAQVLDPYILLRLENGLVAVVKVEADEEAAQAENQGKDITSALGFGESLMDEYGGGMNGLDELEEDEGIPNVKVTQVFVTDVHMHGFVTAACLYYGPFEKSRFADSPVSSTTGNEDAADMEEDEEEYLLYGKIEDQVPMSIDMEQERKQDSLEEGGLLLVANREGELEIFETERFELIVRCRRFYLGPTTLADEGEAAGAVTPDAELRQDGGAPRVVNLAMAPVGPNGYGSRKVPVLAAVFQHGLVMVYLGFSVPEECTKGELSGRSRMRFRRIVCDDVVEQRGESIRLVSFRNVGERAGIFVTGKRPFFIYADRGYPRLHPLRIRPDSEVTGFAEIHNVICPHGFVTVELDGTVRIGALPGLDDVVLDSLWPLRRINLRCTVSHFAYHAQTSTYGILASHYVPQARDSVRKSIKEFSSQVQLEKEKGEAQGLTVSGVEEDSADASALGTEDPRKFTGSLPTLMQEKHELRLYRPDTWELLKTHSLKDFEVGLSVTSTVIDVYKVSKPAKESSRAQQQKGEAAPSLFATSVKLRPKHMLVVGTGYLKGEDSSSRGRLLMFEVSKQERFVGEQKVSTFQMQLIAERELKGQVSAVQALQGYVVVGVGPKVEVYKLVEDEIVCCSFFFAQLFCTSITSLKQYIIVGDMFKSISFLYWRDRNKSLNFLGKDYEPLQTYATEFLLNNDDLSLVSSDGLGNIQLFNYENATVAESRGGTRLLANGGFHLGSRINKFQRVRDYGNMAENSKGASQQLTMYSTLNSGLGALVPVSEKTFQLLSALQAKLAQSPDLPHLGGLNPREFRTFRPERTSHQLLNQRLLDGHLLLEFHSLDAVRKKEMARQIGSNIKEIMSTFQSLDTALIRF</sequence>
<proteinExistence type="predicted"/>
<evidence type="ECO:0000256" key="3">
    <source>
        <dbReference type="SAM" id="MobiDB-lite"/>
    </source>
</evidence>
<dbReference type="Proteomes" id="UP001157974">
    <property type="component" value="Unassembled WGS sequence"/>
</dbReference>
<dbReference type="InterPro" id="IPR018846">
    <property type="entry name" value="Beta-prop_RSE1/DDB1/CPSF1_1st"/>
</dbReference>